<name>A0A9X9WYK2_9PROT</name>
<evidence type="ECO:0000313" key="2">
    <source>
        <dbReference type="Proteomes" id="UP001138751"/>
    </source>
</evidence>
<dbReference type="EMBL" id="JAAEDM010000035">
    <property type="protein sequence ID" value="MBR0672231.1"/>
    <property type="molecule type" value="Genomic_DNA"/>
</dbReference>
<proteinExistence type="predicted"/>
<reference evidence="1" key="2">
    <citation type="journal article" date="2021" name="Syst. Appl. Microbiol.">
        <title>Roseomonas hellenica sp. nov., isolated from roots of wild-growing Alkanna tinctoria.</title>
        <authorList>
            <person name="Rat A."/>
            <person name="Naranjo H.D."/>
            <person name="Lebbe L."/>
            <person name="Cnockaert M."/>
            <person name="Krigas N."/>
            <person name="Grigoriadou K."/>
            <person name="Maloupa E."/>
            <person name="Willems A."/>
        </authorList>
    </citation>
    <scope>NUCLEOTIDE SEQUENCE</scope>
    <source>
        <strain evidence="1">LMG 31231</strain>
    </source>
</reference>
<dbReference type="Proteomes" id="UP001138751">
    <property type="component" value="Unassembled WGS sequence"/>
</dbReference>
<dbReference type="RefSeq" id="WP_211862652.1">
    <property type="nucleotide sequence ID" value="NZ_JAAEDM010000035.1"/>
</dbReference>
<reference evidence="1" key="1">
    <citation type="submission" date="2020-01" db="EMBL/GenBank/DDBJ databases">
        <authorList>
            <person name="Rat A."/>
        </authorList>
    </citation>
    <scope>NUCLEOTIDE SEQUENCE</scope>
    <source>
        <strain evidence="1">LMG 31231</strain>
    </source>
</reference>
<sequence length="136" mass="14170">MDAGALADRWRALLARAPAPGEVFRDPRDAGSLTATALEIHTPAAAARAAAILAQAELDPATRLACARGLAEGGRGAEALAVLLADPATHAHPDAVPVLQACLRSHHIPRPVAAMAWHLLWRLNPRRRGGGTRAPA</sequence>
<protein>
    <submittedName>
        <fullName evidence="1">Uncharacterized protein</fullName>
    </submittedName>
</protein>
<evidence type="ECO:0000313" key="1">
    <source>
        <dbReference type="EMBL" id="MBR0672231.1"/>
    </source>
</evidence>
<gene>
    <name evidence="1" type="ORF">GXW76_13700</name>
</gene>
<organism evidence="1 2">
    <name type="scientific">Neoroseomonas soli</name>
    <dbReference type="NCBI Taxonomy" id="1081025"/>
    <lineage>
        <taxon>Bacteria</taxon>
        <taxon>Pseudomonadati</taxon>
        <taxon>Pseudomonadota</taxon>
        <taxon>Alphaproteobacteria</taxon>
        <taxon>Acetobacterales</taxon>
        <taxon>Acetobacteraceae</taxon>
        <taxon>Neoroseomonas</taxon>
    </lineage>
</organism>
<comment type="caution">
    <text evidence="1">The sequence shown here is derived from an EMBL/GenBank/DDBJ whole genome shotgun (WGS) entry which is preliminary data.</text>
</comment>
<dbReference type="AlphaFoldDB" id="A0A9X9WYK2"/>
<accession>A0A9X9WYK2</accession>
<keyword evidence="2" id="KW-1185">Reference proteome</keyword>